<evidence type="ECO:0000313" key="4">
    <source>
        <dbReference type="Proteomes" id="UP000077521"/>
    </source>
</evidence>
<gene>
    <name evidence="3" type="ORF">A4X13_0g1709</name>
</gene>
<reference evidence="3" key="1">
    <citation type="submission" date="2016-04" db="EMBL/GenBank/DDBJ databases">
        <authorList>
            <person name="Nguyen H.D."/>
            <person name="Samba Siva P."/>
            <person name="Cullis J."/>
            <person name="Levesque C.A."/>
            <person name="Hambleton S."/>
        </authorList>
    </citation>
    <scope>NUCLEOTIDE SEQUENCE</scope>
    <source>
        <strain evidence="3">DAOMC 236416</strain>
    </source>
</reference>
<evidence type="ECO:0000256" key="1">
    <source>
        <dbReference type="ARBA" id="ARBA00008848"/>
    </source>
</evidence>
<accession>A0A177TLW1</accession>
<feature type="compositionally biased region" description="Low complexity" evidence="2">
    <location>
        <begin position="97"/>
        <end position="110"/>
    </location>
</feature>
<dbReference type="GO" id="GO:0007023">
    <property type="term" value="P:post-chaperonin tubulin folding pathway"/>
    <property type="evidence" value="ECO:0007669"/>
    <property type="project" value="InterPro"/>
</dbReference>
<dbReference type="GO" id="GO:0007021">
    <property type="term" value="P:tubulin complex assembly"/>
    <property type="evidence" value="ECO:0007669"/>
    <property type="project" value="TreeGrafter"/>
</dbReference>
<dbReference type="PROSITE" id="PS51329">
    <property type="entry name" value="C_CAP_COFACTOR_C"/>
    <property type="match status" value="1"/>
</dbReference>
<proteinExistence type="inferred from homology"/>
<name>A0A177TLW1_9BASI</name>
<dbReference type="InterPro" id="IPR027684">
    <property type="entry name" value="TBCC"/>
</dbReference>
<dbReference type="AlphaFoldDB" id="A0A177TLW1"/>
<comment type="similarity">
    <text evidence="1">Belongs to the TBCC family.</text>
</comment>
<dbReference type="EMBL" id="LWDF02000072">
    <property type="protein sequence ID" value="KAE8258386.1"/>
    <property type="molecule type" value="Genomic_DNA"/>
</dbReference>
<dbReference type="InterPro" id="IPR012945">
    <property type="entry name" value="Tubulin-bd_cofactor_C_dom"/>
</dbReference>
<evidence type="ECO:0000256" key="2">
    <source>
        <dbReference type="SAM" id="MobiDB-lite"/>
    </source>
</evidence>
<dbReference type="InterPro" id="IPR017901">
    <property type="entry name" value="C-CAP_CF_C-like"/>
</dbReference>
<dbReference type="GO" id="GO:0005737">
    <property type="term" value="C:cytoplasm"/>
    <property type="evidence" value="ECO:0007669"/>
    <property type="project" value="TreeGrafter"/>
</dbReference>
<feature type="region of interest" description="Disordered" evidence="2">
    <location>
        <begin position="97"/>
        <end position="117"/>
    </location>
</feature>
<organism evidence="3 4">
    <name type="scientific">Tilletia indica</name>
    <dbReference type="NCBI Taxonomy" id="43049"/>
    <lineage>
        <taxon>Eukaryota</taxon>
        <taxon>Fungi</taxon>
        <taxon>Dikarya</taxon>
        <taxon>Basidiomycota</taxon>
        <taxon>Ustilaginomycotina</taxon>
        <taxon>Exobasidiomycetes</taxon>
        <taxon>Tilletiales</taxon>
        <taxon>Tilletiaceae</taxon>
        <taxon>Tilletia</taxon>
    </lineage>
</organism>
<sequence length="341" mass="37372">MTSTSSLGASSVLSASHAAVFFTSFRARLASLDQKIEAASSSTETPQLVQELADTRKALLDETTQIPPRDREGHEKLLRELSEKLATRSRELASFSIKDSASTSTSTSNAPQPKARFAFKRNPAKASVAKPDPAVSDAVAPADGLSSFKAPMPPSENPSSSSDLRLENLSARTLDLRKDPKTRALLTIQIRSLTDCIVVIPPLQGSLMVHDCTRCLIIVEKCRQYRMHTTTDSTIVLNDCLTGATIEDCHRILFASSLPPRSSDTPQSRFAVQDFDHVSSMTESPHWRWLPPLDEPESKQDLQSAVNRILAPPQEAEEEVPEQLRSQVLAGLQDRISSLFP</sequence>
<dbReference type="Pfam" id="PF07986">
    <property type="entry name" value="TBCC"/>
    <property type="match status" value="1"/>
</dbReference>
<dbReference type="PANTHER" id="PTHR15139:SF0">
    <property type="entry name" value="TUBULIN-SPECIFIC CHAPERONE C"/>
    <property type="match status" value="1"/>
</dbReference>
<comment type="caution">
    <text evidence="3">The sequence shown here is derived from an EMBL/GenBank/DDBJ whole genome shotgun (WGS) entry which is preliminary data.</text>
</comment>
<dbReference type="InterPro" id="IPR016098">
    <property type="entry name" value="CAP/MinC_C"/>
</dbReference>
<evidence type="ECO:0000313" key="3">
    <source>
        <dbReference type="EMBL" id="KAE8258386.1"/>
    </source>
</evidence>
<reference evidence="3" key="2">
    <citation type="journal article" date="2019" name="IMA Fungus">
        <title>Genome sequencing and comparison of five Tilletia species to identify candidate genes for the detection of regulated species infecting wheat.</title>
        <authorList>
            <person name="Nguyen H.D.T."/>
            <person name="Sultana T."/>
            <person name="Kesanakurti P."/>
            <person name="Hambleton S."/>
        </authorList>
    </citation>
    <scope>NUCLEOTIDE SEQUENCE</scope>
    <source>
        <strain evidence="3">DAOMC 236416</strain>
    </source>
</reference>
<dbReference type="Proteomes" id="UP000077521">
    <property type="component" value="Unassembled WGS sequence"/>
</dbReference>
<dbReference type="PANTHER" id="PTHR15139">
    <property type="entry name" value="TUBULIN FOLDING COFACTOR C"/>
    <property type="match status" value="1"/>
</dbReference>
<keyword evidence="4" id="KW-1185">Reference proteome</keyword>
<protein>
    <submittedName>
        <fullName evidence="3">Uncharacterized protein</fullName>
    </submittedName>
</protein>
<dbReference type="Gene3D" id="2.160.20.70">
    <property type="match status" value="1"/>
</dbReference>